<feature type="domain" description="DUF4220" evidence="3">
    <location>
        <begin position="49"/>
        <end position="268"/>
    </location>
</feature>
<evidence type="ECO:0000259" key="3">
    <source>
        <dbReference type="Pfam" id="PF13968"/>
    </source>
</evidence>
<evidence type="ECO:0000256" key="1">
    <source>
        <dbReference type="SAM" id="MobiDB-lite"/>
    </source>
</evidence>
<evidence type="ECO:0000313" key="5">
    <source>
        <dbReference type="Proteomes" id="UP000729402"/>
    </source>
</evidence>
<comment type="caution">
    <text evidence="4">The sequence shown here is derived from an EMBL/GenBank/DDBJ whole genome shotgun (WGS) entry which is preliminary data.</text>
</comment>
<dbReference type="Pfam" id="PF04578">
    <property type="entry name" value="DUF594"/>
    <property type="match status" value="1"/>
</dbReference>
<evidence type="ECO:0000313" key="4">
    <source>
        <dbReference type="EMBL" id="KAG8100156.1"/>
    </source>
</evidence>
<dbReference type="Pfam" id="PF13968">
    <property type="entry name" value="DUF4220"/>
    <property type="match status" value="1"/>
</dbReference>
<reference evidence="4" key="2">
    <citation type="submission" date="2021-02" db="EMBL/GenBank/DDBJ databases">
        <authorList>
            <person name="Kimball J.A."/>
            <person name="Haas M.W."/>
            <person name="Macchietto M."/>
            <person name="Kono T."/>
            <person name="Duquette J."/>
            <person name="Shao M."/>
        </authorList>
    </citation>
    <scope>NUCLEOTIDE SEQUENCE</scope>
    <source>
        <tissue evidence="4">Fresh leaf tissue</tissue>
    </source>
</reference>
<keyword evidence="2" id="KW-0472">Membrane</keyword>
<organism evidence="4 5">
    <name type="scientific">Zizania palustris</name>
    <name type="common">Northern wild rice</name>
    <dbReference type="NCBI Taxonomy" id="103762"/>
    <lineage>
        <taxon>Eukaryota</taxon>
        <taxon>Viridiplantae</taxon>
        <taxon>Streptophyta</taxon>
        <taxon>Embryophyta</taxon>
        <taxon>Tracheophyta</taxon>
        <taxon>Spermatophyta</taxon>
        <taxon>Magnoliopsida</taxon>
        <taxon>Liliopsida</taxon>
        <taxon>Poales</taxon>
        <taxon>Poaceae</taxon>
        <taxon>BOP clade</taxon>
        <taxon>Oryzoideae</taxon>
        <taxon>Oryzeae</taxon>
        <taxon>Zizaniinae</taxon>
        <taxon>Zizania</taxon>
    </lineage>
</organism>
<reference evidence="4" key="1">
    <citation type="journal article" date="2021" name="bioRxiv">
        <title>Whole Genome Assembly and Annotation of Northern Wild Rice, Zizania palustris L., Supports a Whole Genome Duplication in the Zizania Genus.</title>
        <authorList>
            <person name="Haas M."/>
            <person name="Kono T."/>
            <person name="Macchietto M."/>
            <person name="Millas R."/>
            <person name="McGilp L."/>
            <person name="Shao M."/>
            <person name="Duquette J."/>
            <person name="Hirsch C.N."/>
            <person name="Kimball J."/>
        </authorList>
    </citation>
    <scope>NUCLEOTIDE SEQUENCE</scope>
    <source>
        <tissue evidence="4">Fresh leaf tissue</tissue>
    </source>
</reference>
<accession>A0A8J5WY81</accession>
<dbReference type="AlphaFoldDB" id="A0A8J5WY81"/>
<dbReference type="InterPro" id="IPR007658">
    <property type="entry name" value="DUF594"/>
</dbReference>
<feature type="transmembrane region" description="Helical" evidence="2">
    <location>
        <begin position="13"/>
        <end position="35"/>
    </location>
</feature>
<dbReference type="OrthoDB" id="631811at2759"/>
<dbReference type="PANTHER" id="PTHR31325">
    <property type="entry name" value="OS01G0798800 PROTEIN-RELATED"/>
    <property type="match status" value="1"/>
</dbReference>
<sequence length="769" mass="86710">MGVSSALQWWDEWQLRVLVLSSLAVQCIIFFMAPFRKFPIRTYLRPIIWLAYLGSDALAIYALATLFNRHKQPDVGHADKSNVLEVVWAPVLLIHLGGQDVITAYNIEDNELWTRHVLTALSQITVAIYVFCKSWTAGDDRLLKAAVLLFITGVMKCVEKPWALYSASINNLVNSPQNVRRTISRQGKIDSIDDFVKRASDVDGAADTSVSFDHGELFVDLTSPCDYRLKKLKMFSTLDGDGAYDLIRADLADTFDVLYTKQKMIFPNAFLSQRRETHLPSISGPEEDRNALPAFDRILISMIKTSGGWMLRRIAVCLYFGAIALFHRCRRQAYNDTDVKVTYTLICCTAVLELYNPIIMEMISVSHDVSSLRKSTNKSNIDGTVSKPIPGSRRSAMDDMVYQYNLVGYFIRNKKHYMAMRIAGSLGCKGYVDQRWRMKSCSSSRDITKLVLERVKLWWRDDIKDVSSYWKLNDSRGQWTLEKEKCCQGLGWSLDGAFDESVLLWHLATDLCYNGSRSPSGQHAEGCCKKGSSCPDNECPVWCEESLHHKRAVHSREMSNYMVYLLFVNPEMLMAGTRRNLLTDAYSQLEDFLVKEMKPSLDEREVAQIITDKMHKLQQPHEEDEPAAKVGGLIDDAWSIAQVLLDLRDEDKMWRVIEGVWVEMLCFSAARCRGYLHAKGLGTGVEFLSYVWLLLHYMGMETLAEKLARAELPSKAHSASSSTFHVGGSASLEQGASPSSSQAPRANGAQHCADPATCDGISIFGEENV</sequence>
<keyword evidence="5" id="KW-1185">Reference proteome</keyword>
<keyword evidence="2" id="KW-0812">Transmembrane</keyword>
<keyword evidence="2" id="KW-1133">Transmembrane helix</keyword>
<dbReference type="EMBL" id="JAAALK010000079">
    <property type="protein sequence ID" value="KAG8100156.1"/>
    <property type="molecule type" value="Genomic_DNA"/>
</dbReference>
<dbReference type="InterPro" id="IPR025315">
    <property type="entry name" value="DUF4220"/>
</dbReference>
<dbReference type="Proteomes" id="UP000729402">
    <property type="component" value="Unassembled WGS sequence"/>
</dbReference>
<gene>
    <name evidence="4" type="ORF">GUJ93_ZPchr0013g37793</name>
</gene>
<evidence type="ECO:0000256" key="2">
    <source>
        <dbReference type="SAM" id="Phobius"/>
    </source>
</evidence>
<feature type="transmembrane region" description="Helical" evidence="2">
    <location>
        <begin position="47"/>
        <end position="67"/>
    </location>
</feature>
<proteinExistence type="predicted"/>
<feature type="region of interest" description="Disordered" evidence="1">
    <location>
        <begin position="723"/>
        <end position="751"/>
    </location>
</feature>
<protein>
    <recommendedName>
        <fullName evidence="3">DUF4220 domain-containing protein</fullName>
    </recommendedName>
</protein>
<name>A0A8J5WY81_ZIZPA</name>
<feature type="compositionally biased region" description="Polar residues" evidence="1">
    <location>
        <begin position="731"/>
        <end position="744"/>
    </location>
</feature>